<evidence type="ECO:0000256" key="10">
    <source>
        <dbReference type="ARBA" id="ARBA00023285"/>
    </source>
</evidence>
<organism evidence="19 20">
    <name type="scientific">Hymenochirus boettgeri</name>
    <name type="common">Congo dwarf clawed frog</name>
    <dbReference type="NCBI Taxonomy" id="247094"/>
    <lineage>
        <taxon>Eukaryota</taxon>
        <taxon>Metazoa</taxon>
        <taxon>Chordata</taxon>
        <taxon>Craniata</taxon>
        <taxon>Vertebrata</taxon>
        <taxon>Euteleostomi</taxon>
        <taxon>Amphibia</taxon>
        <taxon>Batrachia</taxon>
        <taxon>Anura</taxon>
        <taxon>Pipoidea</taxon>
        <taxon>Pipidae</taxon>
        <taxon>Pipinae</taxon>
        <taxon>Hymenochirus</taxon>
    </lineage>
</organism>
<dbReference type="Pfam" id="PF01122">
    <property type="entry name" value="Cobalamin_bind"/>
    <property type="match status" value="1"/>
</dbReference>
<feature type="domain" description="Transcobalamin-like C-terminal" evidence="18">
    <location>
        <begin position="302"/>
        <end position="377"/>
    </location>
</feature>
<reference evidence="19" key="1">
    <citation type="thesis" date="2020" institute="ProQuest LLC" country="789 East Eisenhower Parkway, Ann Arbor, MI, USA">
        <title>Comparative Genomics and Chromosome Evolution.</title>
        <authorList>
            <person name="Mudd A.B."/>
        </authorList>
    </citation>
    <scope>NUCLEOTIDE SEQUENCE</scope>
    <source>
        <strain evidence="19">Female2</strain>
        <tissue evidence="19">Blood</tissue>
    </source>
</reference>
<comment type="function">
    <text evidence="11">Primary vitamin B12-binding and transport protein. Delivers cobalamin to cells.</text>
</comment>
<evidence type="ECO:0000256" key="8">
    <source>
        <dbReference type="ARBA" id="ARBA00023065"/>
    </source>
</evidence>
<keyword evidence="5" id="KW-0964">Secreted</keyword>
<keyword evidence="8" id="KW-0406">Ion transport</keyword>
<evidence type="ECO:0000256" key="17">
    <source>
        <dbReference type="SAM" id="SignalP"/>
    </source>
</evidence>
<dbReference type="SUPFAM" id="SSF48239">
    <property type="entry name" value="Terpenoid cyclases/Protein prenyltransferases"/>
    <property type="match status" value="1"/>
</dbReference>
<keyword evidence="9 16" id="KW-1015">Disulfide bond</keyword>
<evidence type="ECO:0000256" key="4">
    <source>
        <dbReference type="ARBA" id="ARBA00022448"/>
    </source>
</evidence>
<evidence type="ECO:0000313" key="20">
    <source>
        <dbReference type="Proteomes" id="UP000812440"/>
    </source>
</evidence>
<dbReference type="GO" id="GO:0015889">
    <property type="term" value="P:cobalamin transport"/>
    <property type="evidence" value="ECO:0007669"/>
    <property type="project" value="InterPro"/>
</dbReference>
<evidence type="ECO:0000256" key="7">
    <source>
        <dbReference type="ARBA" id="ARBA00022729"/>
    </source>
</evidence>
<evidence type="ECO:0000256" key="3">
    <source>
        <dbReference type="ARBA" id="ARBA00022426"/>
    </source>
</evidence>
<comment type="similarity">
    <text evidence="2">Belongs to the eukaryotic cobalamin transport proteins family.</text>
</comment>
<evidence type="ECO:0000259" key="18">
    <source>
        <dbReference type="Pfam" id="PF14478"/>
    </source>
</evidence>
<dbReference type="GO" id="GO:0031419">
    <property type="term" value="F:cobalamin binding"/>
    <property type="evidence" value="ECO:0007669"/>
    <property type="project" value="InterPro"/>
</dbReference>
<dbReference type="GO" id="GO:0005615">
    <property type="term" value="C:extracellular space"/>
    <property type="evidence" value="ECO:0007669"/>
    <property type="project" value="TreeGrafter"/>
</dbReference>
<evidence type="ECO:0000256" key="5">
    <source>
        <dbReference type="ARBA" id="ARBA00022525"/>
    </source>
</evidence>
<keyword evidence="4" id="KW-0813">Transport</keyword>
<evidence type="ECO:0000256" key="16">
    <source>
        <dbReference type="PIRSR" id="PIRSR602157-2"/>
    </source>
</evidence>
<feature type="disulfide bond" evidence="16">
    <location>
        <begin position="23"/>
        <end position="211"/>
    </location>
</feature>
<dbReference type="GO" id="GO:0046872">
    <property type="term" value="F:metal ion binding"/>
    <property type="evidence" value="ECO:0007669"/>
    <property type="project" value="UniProtKB-KW"/>
</dbReference>
<evidence type="ECO:0000256" key="2">
    <source>
        <dbReference type="ARBA" id="ARBA00006449"/>
    </source>
</evidence>
<gene>
    <name evidence="19" type="ORF">GDO86_002116</name>
</gene>
<dbReference type="Gene3D" id="2.170.130.30">
    <property type="match status" value="1"/>
</dbReference>
<keyword evidence="20" id="KW-1185">Reference proteome</keyword>
<feature type="binding site" evidence="15">
    <location>
        <begin position="347"/>
        <end position="349"/>
    </location>
    <ligand>
        <name>cyanocob(III)alamin</name>
        <dbReference type="ChEBI" id="CHEBI:17439"/>
    </ligand>
</feature>
<dbReference type="GO" id="GO:0006824">
    <property type="term" value="P:cobalt ion transport"/>
    <property type="evidence" value="ECO:0007669"/>
    <property type="project" value="UniProtKB-KW"/>
</dbReference>
<evidence type="ECO:0000256" key="12">
    <source>
        <dbReference type="ARBA" id="ARBA00038518"/>
    </source>
</evidence>
<comment type="caution">
    <text evidence="19">The sequence shown here is derived from an EMBL/GenBank/DDBJ whole genome shotgun (WGS) entry which is preliminary data.</text>
</comment>
<evidence type="ECO:0000256" key="9">
    <source>
        <dbReference type="ARBA" id="ARBA00023157"/>
    </source>
</evidence>
<keyword evidence="10 15" id="KW-0170">Cobalt</keyword>
<evidence type="ECO:0000313" key="19">
    <source>
        <dbReference type="EMBL" id="KAG8456200.1"/>
    </source>
</evidence>
<dbReference type="InterPro" id="IPR051588">
    <property type="entry name" value="Cobalamin_Transport"/>
</dbReference>
<keyword evidence="3" id="KW-0171">Cobalt transport</keyword>
<evidence type="ECO:0000256" key="1">
    <source>
        <dbReference type="ARBA" id="ARBA00004613"/>
    </source>
</evidence>
<dbReference type="InterPro" id="IPR008930">
    <property type="entry name" value="Terpenoid_cyclase/PrenylTrfase"/>
</dbReference>
<dbReference type="Gene3D" id="1.50.10.20">
    <property type="match status" value="2"/>
</dbReference>
<feature type="binding site" evidence="15">
    <location>
        <position position="357"/>
    </location>
    <ligand>
        <name>cyanocob(III)alamin</name>
        <dbReference type="ChEBI" id="CHEBI:17439"/>
    </ligand>
</feature>
<protein>
    <recommendedName>
        <fullName evidence="13">Transcobalamin-2</fullName>
    </recommendedName>
    <alternativeName>
        <fullName evidence="14">Transcobalamin II</fullName>
    </alternativeName>
</protein>
<feature type="binding site" evidence="15">
    <location>
        <position position="235"/>
    </location>
    <ligand>
        <name>cyanocob(III)alamin</name>
        <dbReference type="ChEBI" id="CHEBI:17439"/>
    </ligand>
</feature>
<dbReference type="InterPro" id="IPR002157">
    <property type="entry name" value="Cbl-bd_prot"/>
</dbReference>
<dbReference type="AlphaFoldDB" id="A0A8T2KL71"/>
<dbReference type="PANTHER" id="PTHR10559">
    <property type="entry name" value="TRANSCOBALAMIN-1/GASTRIC INTRINSIC FACTOR"/>
    <property type="match status" value="1"/>
</dbReference>
<dbReference type="Pfam" id="PF14478">
    <property type="entry name" value="DUF4430"/>
    <property type="match status" value="1"/>
</dbReference>
<dbReference type="Proteomes" id="UP000812440">
    <property type="component" value="Chromosome 1"/>
</dbReference>
<feature type="chain" id="PRO_5035914170" description="Transcobalamin-2" evidence="17">
    <location>
        <begin position="23"/>
        <end position="380"/>
    </location>
</feature>
<evidence type="ECO:0000256" key="11">
    <source>
        <dbReference type="ARBA" id="ARBA00037184"/>
    </source>
</evidence>
<name>A0A8T2KL71_9PIPI</name>
<dbReference type="OrthoDB" id="9440006at2759"/>
<proteinExistence type="inferred from homology"/>
<keyword evidence="6" id="KW-0479">Metal-binding</keyword>
<feature type="binding site" evidence="15">
    <location>
        <position position="139"/>
    </location>
    <ligand>
        <name>cyanocob(III)alamin</name>
        <dbReference type="ChEBI" id="CHEBI:17439"/>
    </ligand>
</feature>
<evidence type="ECO:0000256" key="14">
    <source>
        <dbReference type="ARBA" id="ARBA00041463"/>
    </source>
</evidence>
<dbReference type="EMBL" id="JAACNH010000001">
    <property type="protein sequence ID" value="KAG8456200.1"/>
    <property type="molecule type" value="Genomic_DNA"/>
</dbReference>
<evidence type="ECO:0000256" key="13">
    <source>
        <dbReference type="ARBA" id="ARBA00040958"/>
    </source>
</evidence>
<dbReference type="InterPro" id="IPR027954">
    <property type="entry name" value="Transcobalamin-like_C"/>
</dbReference>
<feature type="signal peptide" evidence="17">
    <location>
        <begin position="1"/>
        <end position="22"/>
    </location>
</feature>
<keyword evidence="7 17" id="KW-0732">Signal</keyword>
<comment type="subunit">
    <text evidence="12">Interacts with CD320 (via LDL-receptor class A domains).</text>
</comment>
<evidence type="ECO:0000256" key="6">
    <source>
        <dbReference type="ARBA" id="ARBA00022723"/>
    </source>
</evidence>
<evidence type="ECO:0000256" key="15">
    <source>
        <dbReference type="PIRSR" id="PIRSR602157-1"/>
    </source>
</evidence>
<accession>A0A8T2KL71</accession>
<sequence>MMAYTWLGVVVLLLGHITKVDLCDIPDGNNRLVRSLNLKLLRTTLDTSVDPNPSIYIGLRLSEDHSLQRESDYLQRLKTQLQSIISGLKSVKQEQPSTGIIALYLMALKSSCEDMEKPDIMRLITRLKHLLHEEKKQIDTEAMAGMAFLCLKNSSLYSPTLTSEVEQAISSVKEKILKSQNKDGSFGNIYSTPLAVQFLSAFRTLKDSEECPKATNALLESMKQGKFSNPMMMSQLMPVLHHKSYLDIADVQCINNEDNLFVSPNTVVVPDVAVGERVSIRIIVQLPSNQPFTTSIEVPSRSSLLDILNVAEKQNANFTFKTKNTLYGPFLTTVNGVTASSEERTYWQLLKDPNTPLEEGVADYKPEDGEIIILRLSKFA</sequence>
<dbReference type="PANTHER" id="PTHR10559:SF14">
    <property type="entry name" value="TRANSCOBALAMIN-2"/>
    <property type="match status" value="1"/>
</dbReference>
<feature type="binding site" evidence="15">
    <location>
        <position position="188"/>
    </location>
    <ligand>
        <name>cyanocob(III)alamin</name>
        <dbReference type="ChEBI" id="CHEBI:17439"/>
    </ligand>
</feature>
<comment type="subcellular location">
    <subcellularLocation>
        <location evidence="1">Secreted</location>
    </subcellularLocation>
</comment>